<dbReference type="HOGENOM" id="CLU_122055_1_0_1"/>
<gene>
    <name evidence="1" type="ORF">FOQG_17795</name>
</gene>
<dbReference type="Proteomes" id="UP000030663">
    <property type="component" value="Unassembled WGS sequence"/>
</dbReference>
<dbReference type="OrthoDB" id="3524701at2759"/>
<evidence type="ECO:0000313" key="2">
    <source>
        <dbReference type="Proteomes" id="UP000030663"/>
    </source>
</evidence>
<dbReference type="EMBL" id="JH658599">
    <property type="protein sequence ID" value="EXK77498.1"/>
    <property type="molecule type" value="Genomic_DNA"/>
</dbReference>
<sequence>MVTKSLGVLGNNGAGKKTLIGSLIYKADANRLWCGLELPQLEELERKEIQKYAEIVPFYEERGRAQSFYAPSGLFTVEKSQAPDVAFWVVDASDSANWELSVQNMTTSLSSGALQPRDKLIILVNKM</sequence>
<dbReference type="SUPFAM" id="SSF52540">
    <property type="entry name" value="P-loop containing nucleoside triphosphate hydrolases"/>
    <property type="match status" value="1"/>
</dbReference>
<reference evidence="1 2" key="1">
    <citation type="submission" date="2011-11" db="EMBL/GenBank/DDBJ databases">
        <title>The Genome Sequence of Fusarium oxysporum PHW815.</title>
        <authorList>
            <consortium name="The Broad Institute Genome Sequencing Platform"/>
            <person name="Ma L.-J."/>
            <person name="Gale L.R."/>
            <person name="Schwartz D.C."/>
            <person name="Zhou S."/>
            <person name="Corby-Kistler H."/>
            <person name="Young S.K."/>
            <person name="Zeng Q."/>
            <person name="Gargeya S."/>
            <person name="Fitzgerald M."/>
            <person name="Haas B."/>
            <person name="Abouelleil A."/>
            <person name="Alvarado L."/>
            <person name="Arachchi H.M."/>
            <person name="Berlin A."/>
            <person name="Brown A."/>
            <person name="Chapman S.B."/>
            <person name="Chen Z."/>
            <person name="Dunbar C."/>
            <person name="Freedman E."/>
            <person name="Gearin G."/>
            <person name="Goldberg J."/>
            <person name="Griggs A."/>
            <person name="Gujja S."/>
            <person name="Heiman D."/>
            <person name="Howarth C."/>
            <person name="Larson L."/>
            <person name="Lui A."/>
            <person name="MacDonald P.J.P."/>
            <person name="Montmayeur A."/>
            <person name="Murphy C."/>
            <person name="Neiman D."/>
            <person name="Pearson M."/>
            <person name="Priest M."/>
            <person name="Roberts A."/>
            <person name="Saif S."/>
            <person name="Shea T."/>
            <person name="Shenoy N."/>
            <person name="Sisk P."/>
            <person name="Stolte C."/>
            <person name="Sykes S."/>
            <person name="Wortman J."/>
            <person name="Nusbaum C."/>
            <person name="Birren B."/>
        </authorList>
    </citation>
    <scope>NUCLEOTIDE SEQUENCE [LARGE SCALE GENOMIC DNA]</scope>
    <source>
        <strain evidence="1 2">54005</strain>
    </source>
</reference>
<proteinExistence type="predicted"/>
<evidence type="ECO:0000313" key="1">
    <source>
        <dbReference type="EMBL" id="EXK77498.1"/>
    </source>
</evidence>
<accession>X0BF79</accession>
<organism evidence="1 2">
    <name type="scientific">Fusarium oxysporum f. sp. raphani 54005</name>
    <dbReference type="NCBI Taxonomy" id="1089458"/>
    <lineage>
        <taxon>Eukaryota</taxon>
        <taxon>Fungi</taxon>
        <taxon>Dikarya</taxon>
        <taxon>Ascomycota</taxon>
        <taxon>Pezizomycotina</taxon>
        <taxon>Sordariomycetes</taxon>
        <taxon>Hypocreomycetidae</taxon>
        <taxon>Hypocreales</taxon>
        <taxon>Nectriaceae</taxon>
        <taxon>Fusarium</taxon>
        <taxon>Fusarium oxysporum species complex</taxon>
    </lineage>
</organism>
<dbReference type="AlphaFoldDB" id="X0BF79"/>
<dbReference type="InterPro" id="IPR027417">
    <property type="entry name" value="P-loop_NTPase"/>
</dbReference>
<protein>
    <submittedName>
        <fullName evidence="1">Uncharacterized protein</fullName>
    </submittedName>
</protein>
<name>X0BF79_FUSOX</name>
<keyword evidence="2" id="KW-1185">Reference proteome</keyword>